<geneLocation type="plasmid" evidence="2 3">
    <name>pACRY02</name>
</geneLocation>
<gene>
    <name evidence="2" type="ordered locus">Acry_3362</name>
</gene>
<dbReference type="EMBL" id="CP000690">
    <property type="protein sequence ID" value="ABQ28973.1"/>
    <property type="molecule type" value="Genomic_DNA"/>
</dbReference>
<feature type="region of interest" description="Disordered" evidence="1">
    <location>
        <begin position="166"/>
        <end position="185"/>
    </location>
</feature>
<protein>
    <submittedName>
        <fullName evidence="2">Uncharacterized protein</fullName>
    </submittedName>
</protein>
<keyword evidence="2" id="KW-0614">Plasmid</keyword>
<organism evidence="2 3">
    <name type="scientific">Acidiphilium cryptum (strain JF-5)</name>
    <dbReference type="NCBI Taxonomy" id="349163"/>
    <lineage>
        <taxon>Bacteria</taxon>
        <taxon>Pseudomonadati</taxon>
        <taxon>Pseudomonadota</taxon>
        <taxon>Alphaproteobacteria</taxon>
        <taxon>Acetobacterales</taxon>
        <taxon>Acidocellaceae</taxon>
        <taxon>Acidiphilium</taxon>
    </lineage>
</organism>
<dbReference type="HOGENOM" id="CLU_1458297_0_0_5"/>
<name>A5FTP1_ACICJ</name>
<evidence type="ECO:0000256" key="1">
    <source>
        <dbReference type="SAM" id="MobiDB-lite"/>
    </source>
</evidence>
<dbReference type="Proteomes" id="UP000000245">
    <property type="component" value="Plasmid pACRY02"/>
</dbReference>
<proteinExistence type="predicted"/>
<reference evidence="2 3" key="1">
    <citation type="submission" date="2007-05" db="EMBL/GenBank/DDBJ databases">
        <title>Complete sequence of plasmid2 pACRY02 of Acidiphilium cryptum JF-5.</title>
        <authorList>
            <consortium name="US DOE Joint Genome Institute"/>
            <person name="Copeland A."/>
            <person name="Lucas S."/>
            <person name="Lapidus A."/>
            <person name="Barry K."/>
            <person name="Detter J.C."/>
            <person name="Glavina del Rio T."/>
            <person name="Hammon N."/>
            <person name="Israni S."/>
            <person name="Dalin E."/>
            <person name="Tice H."/>
            <person name="Pitluck S."/>
            <person name="Sims D."/>
            <person name="Brettin T."/>
            <person name="Bruce D."/>
            <person name="Han C."/>
            <person name="Schmutz J."/>
            <person name="Larimer F."/>
            <person name="Land M."/>
            <person name="Hauser L."/>
            <person name="Kyrpides N."/>
            <person name="Kim E."/>
            <person name="Magnuson T."/>
            <person name="Richardson P."/>
        </authorList>
    </citation>
    <scope>NUCLEOTIDE SEQUENCE [LARGE SCALE GENOMIC DNA]</scope>
    <source>
        <strain evidence="3">JF-5</strain>
        <plasmid evidence="3">Plasmid pACRY02</plasmid>
    </source>
</reference>
<accession>A5FTP1</accession>
<evidence type="ECO:0000313" key="3">
    <source>
        <dbReference type="Proteomes" id="UP000000245"/>
    </source>
</evidence>
<keyword evidence="3" id="KW-1185">Reference proteome</keyword>
<sequence length="185" mass="19793">MPNYYSTVAVHEPLPLALLSTLEREILGAAFQDAQPDGELIHLFASETAGGFLEMRLSELRKAFENLPDRATGVGRTLAAPLEAAAAGGSGDDDMVTVDIDEDAWLSVLQDISARMPQQMIRVTAAWTCSKPEPQATGGSAMLVTPKSIFRGSTDSLMAQFIDEASQEIGHLDEVTPEPGPEPQP</sequence>
<evidence type="ECO:0000313" key="2">
    <source>
        <dbReference type="EMBL" id="ABQ28973.1"/>
    </source>
</evidence>
<dbReference type="RefSeq" id="WP_011930681.1">
    <property type="nucleotide sequence ID" value="NC_009468.1"/>
</dbReference>
<dbReference type="KEGG" id="acr:Acry_3362"/>
<dbReference type="AlphaFoldDB" id="A5FTP1"/>